<gene>
    <name evidence="3" type="ORF">ZEAMMB73_Zm00001d033934</name>
</gene>
<accession>A0A1D6L3E4</accession>
<feature type="chain" id="PRO_5010806382" evidence="2">
    <location>
        <begin position="23"/>
        <end position="437"/>
    </location>
</feature>
<evidence type="ECO:0000256" key="1">
    <source>
        <dbReference type="SAM" id="MobiDB-lite"/>
    </source>
</evidence>
<sequence>MAARRSLVVFLPWCCGPAASWADISRSVRSPLFPLFARFMGERLSGQTFPWRGPEDFTSLAPCFHGSWFESTIRPPLVEEEWPPLPRSVSALKMDPKGRNPNWDRWGQKDAPQGSQSWNKNRNLSWRLKPNLGKSDVKEDIVTSSSGDGGQSGSKDIVRFKVHVKSVAMIPPIIEVGVKPFLYDIFFKIDDITDEGWNDESINLGKRASVDRQGLDDPSYEKTDKKARNVGEKSVKEEMRLEKHWRYDVSRQIFWKISKSPLGAQAEGSGKTEAEKQVVSMEVEHGEGIRRSSRLESNDDMKIADKAATRAMAKDAFMNKDLGIDLGNSINKSIANLELIKSLELSRNVLAFRYVKNSVEHNLQVGSDSELDKSIQDENGNNQLTDLDDVMVLRKGRKIRYKKNSVKKKKKKSSSKIRYSPNKGKRIPSVSNLNYLE</sequence>
<organism evidence="3">
    <name type="scientific">Zea mays</name>
    <name type="common">Maize</name>
    <dbReference type="NCBI Taxonomy" id="4577"/>
    <lineage>
        <taxon>Eukaryota</taxon>
        <taxon>Viridiplantae</taxon>
        <taxon>Streptophyta</taxon>
        <taxon>Embryophyta</taxon>
        <taxon>Tracheophyta</taxon>
        <taxon>Spermatophyta</taxon>
        <taxon>Magnoliopsida</taxon>
        <taxon>Liliopsida</taxon>
        <taxon>Poales</taxon>
        <taxon>Poaceae</taxon>
        <taxon>PACMAD clade</taxon>
        <taxon>Panicoideae</taxon>
        <taxon>Andropogonodae</taxon>
        <taxon>Andropogoneae</taxon>
        <taxon>Tripsacinae</taxon>
        <taxon>Zea</taxon>
    </lineage>
</organism>
<feature type="signal peptide" evidence="2">
    <location>
        <begin position="1"/>
        <end position="22"/>
    </location>
</feature>
<reference evidence="3" key="1">
    <citation type="submission" date="2015-12" db="EMBL/GenBank/DDBJ databases">
        <title>Update maize B73 reference genome by single molecule sequencing technologies.</title>
        <authorList>
            <consortium name="Maize Genome Sequencing Project"/>
            <person name="Ware D."/>
        </authorList>
    </citation>
    <scope>NUCLEOTIDE SEQUENCE [LARGE SCALE GENOMIC DNA]</scope>
    <source>
        <tissue evidence="3">Seedling</tissue>
    </source>
</reference>
<protein>
    <submittedName>
        <fullName evidence="3">Uncharacterized protein</fullName>
    </submittedName>
</protein>
<dbReference type="AlphaFoldDB" id="A0A1D6L3E4"/>
<evidence type="ECO:0000313" key="3">
    <source>
        <dbReference type="EMBL" id="ONM08972.1"/>
    </source>
</evidence>
<feature type="compositionally biased region" description="Basic residues" evidence="1">
    <location>
        <begin position="403"/>
        <end position="415"/>
    </location>
</feature>
<dbReference type="EMBL" id="CM007647">
    <property type="protein sequence ID" value="ONM08972.1"/>
    <property type="molecule type" value="Genomic_DNA"/>
</dbReference>
<keyword evidence="2" id="KW-0732">Signal</keyword>
<evidence type="ECO:0000256" key="2">
    <source>
        <dbReference type="SAM" id="SignalP"/>
    </source>
</evidence>
<name>A0A1D6L3E4_MAIZE</name>
<proteinExistence type="predicted"/>
<feature type="region of interest" description="Disordered" evidence="1">
    <location>
        <begin position="209"/>
        <end position="231"/>
    </location>
</feature>
<dbReference type="FunCoup" id="A0A1D6L3E4">
    <property type="interactions" value="588"/>
</dbReference>
<dbReference type="InParanoid" id="A0A1D6L3E4"/>
<feature type="region of interest" description="Disordered" evidence="1">
    <location>
        <begin position="403"/>
        <end position="437"/>
    </location>
</feature>
<feature type="compositionally biased region" description="Polar residues" evidence="1">
    <location>
        <begin position="113"/>
        <end position="122"/>
    </location>
</feature>
<feature type="region of interest" description="Disordered" evidence="1">
    <location>
        <begin position="89"/>
        <end position="122"/>
    </location>
</feature>